<dbReference type="RefSeq" id="WP_272426328.1">
    <property type="nucleotide sequence ID" value="NZ_JAGTJJ010000028.1"/>
</dbReference>
<dbReference type="PRINTS" id="PR00080">
    <property type="entry name" value="SDRFAMILY"/>
</dbReference>
<evidence type="ECO:0000259" key="4">
    <source>
        <dbReference type="SMART" id="SM00822"/>
    </source>
</evidence>
<organism evidence="5 6">
    <name type="scientific">Polyangium jinanense</name>
    <dbReference type="NCBI Taxonomy" id="2829994"/>
    <lineage>
        <taxon>Bacteria</taxon>
        <taxon>Pseudomonadati</taxon>
        <taxon>Myxococcota</taxon>
        <taxon>Polyangia</taxon>
        <taxon>Polyangiales</taxon>
        <taxon>Polyangiaceae</taxon>
        <taxon>Polyangium</taxon>
    </lineage>
</organism>
<dbReference type="InterPro" id="IPR020904">
    <property type="entry name" value="Sc_DH/Rdtase_CS"/>
</dbReference>
<accession>A0A9X4AUM0</accession>
<keyword evidence="6" id="KW-1185">Reference proteome</keyword>
<dbReference type="NCBIfam" id="NF005559">
    <property type="entry name" value="PRK07231.1"/>
    <property type="match status" value="1"/>
</dbReference>
<evidence type="ECO:0000313" key="5">
    <source>
        <dbReference type="EMBL" id="MDC3985384.1"/>
    </source>
</evidence>
<evidence type="ECO:0000256" key="1">
    <source>
        <dbReference type="ARBA" id="ARBA00006484"/>
    </source>
</evidence>
<protein>
    <submittedName>
        <fullName evidence="5">SDR family oxidoreductase</fullName>
    </submittedName>
</protein>
<dbReference type="Proteomes" id="UP001151081">
    <property type="component" value="Unassembled WGS sequence"/>
</dbReference>
<reference evidence="5 6" key="1">
    <citation type="submission" date="2021-04" db="EMBL/GenBank/DDBJ databases">
        <title>Genome analysis of Polyangium sp.</title>
        <authorList>
            <person name="Li Y."/>
            <person name="Wang J."/>
        </authorList>
    </citation>
    <scope>NUCLEOTIDE SEQUENCE [LARGE SCALE GENOMIC DNA]</scope>
    <source>
        <strain evidence="5 6">SDU14</strain>
    </source>
</reference>
<dbReference type="InterPro" id="IPR057326">
    <property type="entry name" value="KR_dom"/>
</dbReference>
<dbReference type="AlphaFoldDB" id="A0A9X4AUM0"/>
<dbReference type="NCBIfam" id="NF009466">
    <property type="entry name" value="PRK12826.1-2"/>
    <property type="match status" value="1"/>
</dbReference>
<dbReference type="PANTHER" id="PTHR24321">
    <property type="entry name" value="DEHYDROGENASES, SHORT CHAIN"/>
    <property type="match status" value="1"/>
</dbReference>
<dbReference type="PANTHER" id="PTHR24321:SF8">
    <property type="entry name" value="ESTRADIOL 17-BETA-DEHYDROGENASE 8-RELATED"/>
    <property type="match status" value="1"/>
</dbReference>
<comment type="caution">
    <text evidence="5">The sequence shown here is derived from an EMBL/GenBank/DDBJ whole genome shotgun (WGS) entry which is preliminary data.</text>
</comment>
<dbReference type="Pfam" id="PF13561">
    <property type="entry name" value="adh_short_C2"/>
    <property type="match status" value="1"/>
</dbReference>
<dbReference type="PROSITE" id="PS00061">
    <property type="entry name" value="ADH_SHORT"/>
    <property type="match status" value="1"/>
</dbReference>
<dbReference type="SUPFAM" id="SSF51735">
    <property type="entry name" value="NAD(P)-binding Rossmann-fold domains"/>
    <property type="match status" value="1"/>
</dbReference>
<dbReference type="CDD" id="cd05233">
    <property type="entry name" value="SDR_c"/>
    <property type="match status" value="1"/>
</dbReference>
<comment type="similarity">
    <text evidence="1">Belongs to the short-chain dehydrogenases/reductases (SDR) family.</text>
</comment>
<dbReference type="GO" id="GO:0016491">
    <property type="term" value="F:oxidoreductase activity"/>
    <property type="evidence" value="ECO:0007669"/>
    <property type="project" value="UniProtKB-KW"/>
</dbReference>
<keyword evidence="3" id="KW-0520">NAD</keyword>
<dbReference type="Gene3D" id="3.40.50.720">
    <property type="entry name" value="NAD(P)-binding Rossmann-like Domain"/>
    <property type="match status" value="1"/>
</dbReference>
<evidence type="ECO:0000313" key="6">
    <source>
        <dbReference type="Proteomes" id="UP001151081"/>
    </source>
</evidence>
<dbReference type="EMBL" id="JAGTJJ010000028">
    <property type="protein sequence ID" value="MDC3985384.1"/>
    <property type="molecule type" value="Genomic_DNA"/>
</dbReference>
<sequence length="256" mass="26933">MNEKRSFEGKVAFVTGGASGIGRAAALAFAAEGASVVVADVSDEGNQETARMIEERGGRAFAVRCDVTRAEDIKAALDKTVEAFGRLDFAFNNAGVEPKGLVPTAEMQPEEWDRIMNIDLRGVFLCMKYEIPRMLEHGGGAIVNTSSGAGVIGIKGSPAYTAAKHGVIGLTRAAALDYAAQNIRINAVCPGYIDTPMMARYTGGTAEGRSKVISEEPVGRMGRPEEIAATVVWMCSDAAAFMIGHALVVDGGQTIT</sequence>
<name>A0A9X4AUM0_9BACT</name>
<keyword evidence="2" id="KW-0560">Oxidoreductase</keyword>
<dbReference type="InterPro" id="IPR036291">
    <property type="entry name" value="NAD(P)-bd_dom_sf"/>
</dbReference>
<proteinExistence type="inferred from homology"/>
<feature type="domain" description="Ketoreductase" evidence="4">
    <location>
        <begin position="10"/>
        <end position="201"/>
    </location>
</feature>
<dbReference type="FunFam" id="3.40.50.720:FF:000084">
    <property type="entry name" value="Short-chain dehydrogenase reductase"/>
    <property type="match status" value="1"/>
</dbReference>
<dbReference type="SMART" id="SM00822">
    <property type="entry name" value="PKS_KR"/>
    <property type="match status" value="1"/>
</dbReference>
<dbReference type="NCBIfam" id="NF004818">
    <property type="entry name" value="PRK06172.1"/>
    <property type="match status" value="1"/>
</dbReference>
<evidence type="ECO:0000256" key="2">
    <source>
        <dbReference type="ARBA" id="ARBA00023002"/>
    </source>
</evidence>
<evidence type="ECO:0000256" key="3">
    <source>
        <dbReference type="ARBA" id="ARBA00023027"/>
    </source>
</evidence>
<dbReference type="PRINTS" id="PR00081">
    <property type="entry name" value="GDHRDH"/>
</dbReference>
<dbReference type="InterPro" id="IPR002347">
    <property type="entry name" value="SDR_fam"/>
</dbReference>
<gene>
    <name evidence="5" type="ORF">KEG57_33205</name>
</gene>